<reference evidence="2" key="1">
    <citation type="submission" date="2014-07" db="EMBL/GenBank/DDBJ databases">
        <title>Genome sequencing of plant-pathogenic Streptomyces species.</title>
        <authorList>
            <person name="Harrison J."/>
            <person name="Sapp M."/>
            <person name="Thwaites R."/>
            <person name="Studholme D.J."/>
        </authorList>
    </citation>
    <scope>NUCLEOTIDE SEQUENCE [LARGE SCALE GENOMIC DNA]</scope>
    <source>
        <strain evidence="2">NCPPB 4445</strain>
    </source>
</reference>
<dbReference type="Proteomes" id="UP000037151">
    <property type="component" value="Unassembled WGS sequence"/>
</dbReference>
<dbReference type="PATRIC" id="fig|42234.21.peg.9100"/>
<dbReference type="AlphaFoldDB" id="A0A0L0JD81"/>
<name>A0A0L0JD81_9ACTN</name>
<organism evidence="1 2">
    <name type="scientific">Streptomyces acidiscabies</name>
    <dbReference type="NCBI Taxonomy" id="42234"/>
    <lineage>
        <taxon>Bacteria</taxon>
        <taxon>Bacillati</taxon>
        <taxon>Actinomycetota</taxon>
        <taxon>Actinomycetes</taxon>
        <taxon>Kitasatosporales</taxon>
        <taxon>Streptomycetaceae</taxon>
        <taxon>Streptomyces</taxon>
    </lineage>
</organism>
<evidence type="ECO:0000313" key="1">
    <source>
        <dbReference type="EMBL" id="KND23611.1"/>
    </source>
</evidence>
<gene>
    <name evidence="1" type="ORF">IQ63_44300</name>
</gene>
<proteinExistence type="predicted"/>
<accession>A0A0L0JD81</accession>
<protein>
    <submittedName>
        <fullName evidence="1">Uncharacterized protein</fullName>
    </submittedName>
</protein>
<dbReference type="RefSeq" id="WP_050375705.1">
    <property type="nucleotide sequence ID" value="NZ_KQ257835.1"/>
</dbReference>
<evidence type="ECO:0000313" key="2">
    <source>
        <dbReference type="Proteomes" id="UP000037151"/>
    </source>
</evidence>
<comment type="caution">
    <text evidence="1">The sequence shown here is derived from an EMBL/GenBank/DDBJ whole genome shotgun (WGS) entry which is preliminary data.</text>
</comment>
<sequence length="78" mass="8597">MTTEPESLAVQSAVARAAGAVAGCFMPLIKDLAAMFRWFETGRYVVGPRRQEKLFGPAPTAKEALARYTDELRSAQHR</sequence>
<dbReference type="EMBL" id="JPPY01000259">
    <property type="protein sequence ID" value="KND23611.1"/>
    <property type="molecule type" value="Genomic_DNA"/>
</dbReference>